<accession>A0A9D1RFE3</accession>
<evidence type="ECO:0000313" key="3">
    <source>
        <dbReference type="EMBL" id="HIW86869.1"/>
    </source>
</evidence>
<organism evidence="3 4">
    <name type="scientific">Candidatus Onthomorpha intestinigallinarum</name>
    <dbReference type="NCBI Taxonomy" id="2840880"/>
    <lineage>
        <taxon>Bacteria</taxon>
        <taxon>Pseudomonadati</taxon>
        <taxon>Bacteroidota</taxon>
        <taxon>Bacteroidia</taxon>
        <taxon>Bacteroidales</taxon>
        <taxon>Candidatus Onthomorpha</taxon>
    </lineage>
</organism>
<protein>
    <submittedName>
        <fullName evidence="3">TlpA family protein disulfide reductase</fullName>
    </submittedName>
</protein>
<name>A0A9D1RFE3_9BACT</name>
<gene>
    <name evidence="3" type="ORF">IAC47_01135</name>
</gene>
<dbReference type="EMBL" id="DXGG01000041">
    <property type="protein sequence ID" value="HIW86869.1"/>
    <property type="molecule type" value="Genomic_DNA"/>
</dbReference>
<dbReference type="CDD" id="cd02966">
    <property type="entry name" value="TlpA_like_family"/>
    <property type="match status" value="1"/>
</dbReference>
<evidence type="ECO:0000313" key="4">
    <source>
        <dbReference type="Proteomes" id="UP000824267"/>
    </source>
</evidence>
<dbReference type="SUPFAM" id="SSF52833">
    <property type="entry name" value="Thioredoxin-like"/>
    <property type="match status" value="1"/>
</dbReference>
<proteinExistence type="predicted"/>
<feature type="domain" description="Thioredoxin-like fold" evidence="2">
    <location>
        <begin position="353"/>
        <end position="446"/>
    </location>
</feature>
<dbReference type="Pfam" id="PF13905">
    <property type="entry name" value="Thioredoxin_8"/>
    <property type="match status" value="1"/>
</dbReference>
<reference evidence="3" key="2">
    <citation type="submission" date="2021-04" db="EMBL/GenBank/DDBJ databases">
        <authorList>
            <person name="Gilroy R."/>
        </authorList>
    </citation>
    <scope>NUCLEOTIDE SEQUENCE</scope>
    <source>
        <strain evidence="3">Gambia16-930</strain>
    </source>
</reference>
<dbReference type="InterPro" id="IPR012336">
    <property type="entry name" value="Thioredoxin-like_fold"/>
</dbReference>
<reference evidence="3" key="1">
    <citation type="journal article" date="2021" name="PeerJ">
        <title>Extensive microbial diversity within the chicken gut microbiome revealed by metagenomics and culture.</title>
        <authorList>
            <person name="Gilroy R."/>
            <person name="Ravi A."/>
            <person name="Getino M."/>
            <person name="Pursley I."/>
            <person name="Horton D.L."/>
            <person name="Alikhan N.F."/>
            <person name="Baker D."/>
            <person name="Gharbi K."/>
            <person name="Hall N."/>
            <person name="Watson M."/>
            <person name="Adriaenssens E.M."/>
            <person name="Foster-Nyarko E."/>
            <person name="Jarju S."/>
            <person name="Secka A."/>
            <person name="Antonio M."/>
            <person name="Oren A."/>
            <person name="Chaudhuri R.R."/>
            <person name="La Ragione R."/>
            <person name="Hildebrand F."/>
            <person name="Pallen M.J."/>
        </authorList>
    </citation>
    <scope>NUCLEOTIDE SEQUENCE</scope>
    <source>
        <strain evidence="3">Gambia16-930</strain>
    </source>
</reference>
<keyword evidence="1" id="KW-0732">Signal</keyword>
<evidence type="ECO:0000256" key="1">
    <source>
        <dbReference type="SAM" id="SignalP"/>
    </source>
</evidence>
<dbReference type="InterPro" id="IPR036249">
    <property type="entry name" value="Thioredoxin-like_sf"/>
</dbReference>
<feature type="signal peptide" evidence="1">
    <location>
        <begin position="1"/>
        <end position="19"/>
    </location>
</feature>
<dbReference type="Gene3D" id="3.40.30.10">
    <property type="entry name" value="Glutaredoxin"/>
    <property type="match status" value="1"/>
</dbReference>
<sequence>MKKLLLVLVTLFVADFVFAQNVSIEGTGSGISGKKIRLSFVEDGISLLEKHLQDYTVAQDDSTFSFAFTLDGVSRIGLRIDSYEYGFLAKPGMVYKMRIGDFNYDLYDSVNTLVYRYILPVTIENLPKEDINNCIAAFDMAVSDYILNHRKELFVFRDRKVVDTLYALVQRFEQGEDTNGYFCDYIRYELGSIEYALKLKGRNKLRNELFNNRPIKYYNIGYMDCFNNLFGHYFSKGNDYISRRDLEFWLTTNNYAGLSDALGKDSVLRNEVFRELVFIKGMKDAYDDGGYNGTDVIRMLERFAGQTKFETHRLIAENVIEQLISTSSSGREFKDFKLRDVSDDTVSLSRYLDKPLVLNFVKLNDISSKRELEVINFLYDSIRNNCEILTISCDRNLDAMYNFLKNTKVGSKYKWQFVHFDSNYELLEYYKVVAFPTFILLSPEGKTEINPMYNPSEGGLSRFISR</sequence>
<dbReference type="Proteomes" id="UP000824267">
    <property type="component" value="Unassembled WGS sequence"/>
</dbReference>
<dbReference type="AlphaFoldDB" id="A0A9D1RFE3"/>
<evidence type="ECO:0000259" key="2">
    <source>
        <dbReference type="Pfam" id="PF13905"/>
    </source>
</evidence>
<feature type="chain" id="PRO_5038394831" evidence="1">
    <location>
        <begin position="20"/>
        <end position="466"/>
    </location>
</feature>
<comment type="caution">
    <text evidence="3">The sequence shown here is derived from an EMBL/GenBank/DDBJ whole genome shotgun (WGS) entry which is preliminary data.</text>
</comment>